<keyword evidence="5" id="KW-1185">Reference proteome</keyword>
<evidence type="ECO:0000259" key="1">
    <source>
        <dbReference type="Pfam" id="PF25115"/>
    </source>
</evidence>
<dbReference type="Pfam" id="PF25116">
    <property type="entry name" value="CBM87_Agd3"/>
    <property type="match status" value="1"/>
</dbReference>
<evidence type="ECO:0000313" key="5">
    <source>
        <dbReference type="Proteomes" id="UP001056012"/>
    </source>
</evidence>
<proteinExistence type="predicted"/>
<evidence type="ECO:0008006" key="6">
    <source>
        <dbReference type="Google" id="ProtNLM"/>
    </source>
</evidence>
<dbReference type="InterPro" id="IPR056826">
    <property type="entry name" value="Agd3_CE"/>
</dbReference>
<dbReference type="InterPro" id="IPR011330">
    <property type="entry name" value="Glyco_hydro/deAcase_b/a-brl"/>
</dbReference>
<sequence length="710" mass="78126">MLWQRKWKINSPLDIYRIWTDMLQVTYGMTFAETCSSFFLFVHQAAAYVGGATVSSTVLVIARDSTSAQNSASLGLQGYGIPYETLVVPQAGISNLPVLNSTATNGNYGGIVVVGEVSYNYDNSYRSALTTQQWDQLYAYQTNFGVRMVRLDVFPTTEFGVVAIGGSLDDEPVSFTNTTGFAAANLKTGVPISIASIYHTPATITNSSIAWEFAKFSTTGTAAVINQIGARQQMAWFLPFALDWAPSSNILQHAWITWMTRGLYLGFRRIYLGAQVDDMFLETGLYRPAGQNYRCTPSDLSTHVTWQANLNSRLPAGSEFFIEIGHNGNGDIEASAYTDKGQTTCNPPQAIEYPDQPDGSPEYTKPPGTGVNIWPTTPTQYSWSLQCAQIDPLENWFAVTSNRDAFAHVSHTFSHMDLTNATYSDTAKEISFNRAWLKQVGLDAAKRFSTNGLIPPAITGLHNADVIKAWMDNGIANVVGDNTRPLLRNTQSTFWPLNTTVAGNGYAGLNVMPRWATLIYYNCDLPDCTTQEWIDTSAGQGTFTDLLNNARDTAIRNLFGLHWDPYMFHQANMRVSDVPSTTVNGKTGKYSLLMTWLEVVTTEMTRLTTWPMKTLKHDDIAKQFLNRQARDLCRPSMTWKTSTNGASIESVSVFTAGGNRCGTTIPITVPGAVADTTGATKEQLGSDPLTLWVTMSGASRQYRLSSALPL</sequence>
<dbReference type="InterPro" id="IPR050788">
    <property type="entry name" value="Yeast_SRP1/TIP1_CWP"/>
</dbReference>
<feature type="domain" description="Agd3 CBM87" evidence="2">
    <location>
        <begin position="54"/>
        <end position="258"/>
    </location>
</feature>
<dbReference type="Proteomes" id="UP001056012">
    <property type="component" value="Chromosome 4"/>
</dbReference>
<protein>
    <recommendedName>
        <fullName evidence="6">Extracellular serine-rich protein</fullName>
    </recommendedName>
</protein>
<dbReference type="EMBL" id="CP089277">
    <property type="protein sequence ID" value="USP79053.1"/>
    <property type="molecule type" value="Genomic_DNA"/>
</dbReference>
<evidence type="ECO:0000259" key="2">
    <source>
        <dbReference type="Pfam" id="PF25116"/>
    </source>
</evidence>
<dbReference type="AlphaFoldDB" id="A0A9Q8ZF46"/>
<name>A0A9Q8ZF46_CURCL</name>
<dbReference type="SUPFAM" id="SSF88713">
    <property type="entry name" value="Glycoside hydrolase/deacetylase"/>
    <property type="match status" value="1"/>
</dbReference>
<dbReference type="InterPro" id="IPR056827">
    <property type="entry name" value="CBM87_Agd3"/>
</dbReference>
<reference evidence="4" key="1">
    <citation type="submission" date="2021-12" db="EMBL/GenBank/DDBJ databases">
        <title>Curvularia clavata genome.</title>
        <authorList>
            <person name="Cao Y."/>
        </authorList>
    </citation>
    <scope>NUCLEOTIDE SEQUENCE</scope>
    <source>
        <strain evidence="4">Yc1106</strain>
    </source>
</reference>
<evidence type="ECO:0000259" key="3">
    <source>
        <dbReference type="Pfam" id="PF25117"/>
    </source>
</evidence>
<organism evidence="4 5">
    <name type="scientific">Curvularia clavata</name>
    <dbReference type="NCBI Taxonomy" id="95742"/>
    <lineage>
        <taxon>Eukaryota</taxon>
        <taxon>Fungi</taxon>
        <taxon>Dikarya</taxon>
        <taxon>Ascomycota</taxon>
        <taxon>Pezizomycotina</taxon>
        <taxon>Dothideomycetes</taxon>
        <taxon>Pleosporomycetidae</taxon>
        <taxon>Pleosporales</taxon>
        <taxon>Pleosporineae</taxon>
        <taxon>Pleosporaceae</taxon>
        <taxon>Curvularia</taxon>
    </lineage>
</organism>
<feature type="domain" description="Agd3 C-terminal" evidence="3">
    <location>
        <begin position="644"/>
        <end position="707"/>
    </location>
</feature>
<feature type="domain" description="Agd3 deacetylase" evidence="1">
    <location>
        <begin position="272"/>
        <end position="637"/>
    </location>
</feature>
<dbReference type="OrthoDB" id="2113314at2759"/>
<dbReference type="Pfam" id="PF25115">
    <property type="entry name" value="Agd3_CE"/>
    <property type="match status" value="1"/>
</dbReference>
<dbReference type="PANTHER" id="PTHR31002">
    <property type="entry name" value="SERIPAUPERIN"/>
    <property type="match status" value="1"/>
</dbReference>
<dbReference type="Pfam" id="PF25117">
    <property type="entry name" value="Agd3_C"/>
    <property type="match status" value="1"/>
</dbReference>
<evidence type="ECO:0000313" key="4">
    <source>
        <dbReference type="EMBL" id="USP79053.1"/>
    </source>
</evidence>
<dbReference type="VEuPathDB" id="FungiDB:yc1106_06327"/>
<dbReference type="PANTHER" id="PTHR31002:SF34">
    <property type="entry name" value="CELL WALL PROTEIN CWP1-RELATED"/>
    <property type="match status" value="1"/>
</dbReference>
<dbReference type="InterPro" id="IPR056825">
    <property type="entry name" value="Agd3_C"/>
</dbReference>
<accession>A0A9Q8ZF46</accession>
<dbReference type="GO" id="GO:0005975">
    <property type="term" value="P:carbohydrate metabolic process"/>
    <property type="evidence" value="ECO:0007669"/>
    <property type="project" value="InterPro"/>
</dbReference>
<gene>
    <name evidence="4" type="ORF">yc1106_06327</name>
</gene>